<evidence type="ECO:0000256" key="1">
    <source>
        <dbReference type="SAM" id="SignalP"/>
    </source>
</evidence>
<feature type="signal peptide" evidence="1">
    <location>
        <begin position="1"/>
        <end position="20"/>
    </location>
</feature>
<gene>
    <name evidence="2" type="ORF">A3F83_13800</name>
</gene>
<accession>A0A1F5YYN9</accession>
<feature type="chain" id="PRO_5009522746" description="CBM11 domain-containing protein" evidence="1">
    <location>
        <begin position="21"/>
        <end position="381"/>
    </location>
</feature>
<comment type="caution">
    <text evidence="2">The sequence shown here is derived from an EMBL/GenBank/DDBJ whole genome shotgun (WGS) entry which is preliminary data.</text>
</comment>
<evidence type="ECO:0000313" key="3">
    <source>
        <dbReference type="Proteomes" id="UP000179129"/>
    </source>
</evidence>
<organism evidence="2 3">
    <name type="scientific">Candidatus Glassbacteria bacterium RIFCSPLOWO2_12_FULL_58_11</name>
    <dbReference type="NCBI Taxonomy" id="1817867"/>
    <lineage>
        <taxon>Bacteria</taxon>
        <taxon>Candidatus Glassiibacteriota</taxon>
    </lineage>
</organism>
<dbReference type="Proteomes" id="UP000179129">
    <property type="component" value="Unassembled WGS sequence"/>
</dbReference>
<evidence type="ECO:0000313" key="2">
    <source>
        <dbReference type="EMBL" id="OGG05246.1"/>
    </source>
</evidence>
<evidence type="ECO:0008006" key="4">
    <source>
        <dbReference type="Google" id="ProtNLM"/>
    </source>
</evidence>
<dbReference type="EMBL" id="MFIX01000073">
    <property type="protein sequence ID" value="OGG05246.1"/>
    <property type="molecule type" value="Genomic_DNA"/>
</dbReference>
<protein>
    <recommendedName>
        <fullName evidence="4">CBM11 domain-containing protein</fullName>
    </recommendedName>
</protein>
<keyword evidence="1" id="KW-0732">Signal</keyword>
<dbReference type="AlphaFoldDB" id="A0A1F5YYN9"/>
<reference evidence="2 3" key="1">
    <citation type="journal article" date="2016" name="Nat. Commun.">
        <title>Thousands of microbial genomes shed light on interconnected biogeochemical processes in an aquifer system.</title>
        <authorList>
            <person name="Anantharaman K."/>
            <person name="Brown C.T."/>
            <person name="Hug L.A."/>
            <person name="Sharon I."/>
            <person name="Castelle C.J."/>
            <person name="Probst A.J."/>
            <person name="Thomas B.C."/>
            <person name="Singh A."/>
            <person name="Wilkins M.J."/>
            <person name="Karaoz U."/>
            <person name="Brodie E.L."/>
            <person name="Williams K.H."/>
            <person name="Hubbard S.S."/>
            <person name="Banfield J.F."/>
        </authorList>
    </citation>
    <scope>NUCLEOTIDE SEQUENCE [LARGE SCALE GENOMIC DNA]</scope>
</reference>
<proteinExistence type="predicted"/>
<sequence>MSYALRKTLFLLLFAPLPFCCGKPGSEIPSPESPAAARAAAPRPDHFPARIWAAADFERLRKDVLWSGRSEQVNIPVYPGNTTALRAAMAESRSGVLLLSITASDYPRMGASNRVYFRYFLRGTDALTVRLFNLDQNLSHSLKVSGLVQGSWSEATADFSAAEPDSAESGPIREGERMGGLTIMAETLGGQSGAELIVDDVICFSEKAGEGNSDNEPFPRRVILVRGFDPLEYYHPWTHTDYQVIQQGLKLENDWGVARGLESPGENLKRIRLIVDPPQAVGENTRLRFRGYCRQTARVQAMIFDLTDSDNRHIVLGDLAPGLWQTVTLNFTREGVKNDGNQTEFSAGHRVDDLFFLVWPEKGGEAEMLIDDLVLYDAGER</sequence>
<name>A0A1F5YYN9_9BACT</name>